<dbReference type="EMBL" id="GBXM01095958">
    <property type="protein sequence ID" value="JAH12619.1"/>
    <property type="molecule type" value="Transcribed_RNA"/>
</dbReference>
<evidence type="ECO:0000256" key="1">
    <source>
        <dbReference type="SAM" id="Phobius"/>
    </source>
</evidence>
<proteinExistence type="predicted"/>
<dbReference type="AlphaFoldDB" id="A0A0E9Q785"/>
<feature type="transmembrane region" description="Helical" evidence="1">
    <location>
        <begin position="26"/>
        <end position="42"/>
    </location>
</feature>
<accession>A0A0E9Q785</accession>
<protein>
    <submittedName>
        <fullName evidence="2">Uncharacterized protein</fullName>
    </submittedName>
</protein>
<keyword evidence="1" id="KW-0472">Membrane</keyword>
<reference evidence="2" key="2">
    <citation type="journal article" date="2015" name="Fish Shellfish Immunol.">
        <title>Early steps in the European eel (Anguilla anguilla)-Vibrio vulnificus interaction in the gills: Role of the RtxA13 toxin.</title>
        <authorList>
            <person name="Callol A."/>
            <person name="Pajuelo D."/>
            <person name="Ebbesson L."/>
            <person name="Teles M."/>
            <person name="MacKenzie S."/>
            <person name="Amaro C."/>
        </authorList>
    </citation>
    <scope>NUCLEOTIDE SEQUENCE</scope>
</reference>
<reference evidence="2" key="1">
    <citation type="submission" date="2014-11" db="EMBL/GenBank/DDBJ databases">
        <authorList>
            <person name="Amaro Gonzalez C."/>
        </authorList>
    </citation>
    <scope>NUCLEOTIDE SEQUENCE</scope>
</reference>
<evidence type="ECO:0000313" key="2">
    <source>
        <dbReference type="EMBL" id="JAH12619.1"/>
    </source>
</evidence>
<keyword evidence="1" id="KW-1133">Transmembrane helix</keyword>
<name>A0A0E9Q785_ANGAN</name>
<keyword evidence="1" id="KW-0812">Transmembrane</keyword>
<sequence length="43" mass="5139">MQIIGKPRIPKKCNFENSPCLSHRRLYIIVLLLVIINWVMIFQ</sequence>
<organism evidence="2">
    <name type="scientific">Anguilla anguilla</name>
    <name type="common">European freshwater eel</name>
    <name type="synonym">Muraena anguilla</name>
    <dbReference type="NCBI Taxonomy" id="7936"/>
    <lineage>
        <taxon>Eukaryota</taxon>
        <taxon>Metazoa</taxon>
        <taxon>Chordata</taxon>
        <taxon>Craniata</taxon>
        <taxon>Vertebrata</taxon>
        <taxon>Euteleostomi</taxon>
        <taxon>Actinopterygii</taxon>
        <taxon>Neopterygii</taxon>
        <taxon>Teleostei</taxon>
        <taxon>Anguilliformes</taxon>
        <taxon>Anguillidae</taxon>
        <taxon>Anguilla</taxon>
    </lineage>
</organism>